<keyword evidence="1 2" id="KW-0732">Signal</keyword>
<evidence type="ECO:0000256" key="1">
    <source>
        <dbReference type="ARBA" id="ARBA00022729"/>
    </source>
</evidence>
<keyword evidence="5" id="KW-1185">Reference proteome</keyword>
<dbReference type="Proteomes" id="UP000307749">
    <property type="component" value="Unassembled WGS sequence"/>
</dbReference>
<organism evidence="4 5">
    <name type="scientific">Metallibacterium scheffleri</name>
    <dbReference type="NCBI Taxonomy" id="993689"/>
    <lineage>
        <taxon>Bacteria</taxon>
        <taxon>Pseudomonadati</taxon>
        <taxon>Pseudomonadota</taxon>
        <taxon>Gammaproteobacteria</taxon>
        <taxon>Lysobacterales</taxon>
        <taxon>Rhodanobacteraceae</taxon>
        <taxon>Metallibacterium</taxon>
    </lineage>
</organism>
<dbReference type="EMBL" id="MWQO01000014">
    <property type="protein sequence ID" value="THD11374.1"/>
    <property type="molecule type" value="Genomic_DNA"/>
</dbReference>
<evidence type="ECO:0000313" key="5">
    <source>
        <dbReference type="Proteomes" id="UP000307749"/>
    </source>
</evidence>
<dbReference type="Gene3D" id="2.40.160.20">
    <property type="match status" value="1"/>
</dbReference>
<dbReference type="SUPFAM" id="SSF56925">
    <property type="entry name" value="OMPA-like"/>
    <property type="match status" value="1"/>
</dbReference>
<dbReference type="STRING" id="993689.GCA_002077135_00282"/>
<dbReference type="InterPro" id="IPR011250">
    <property type="entry name" value="OMP/PagP_B-barrel"/>
</dbReference>
<feature type="chain" id="PRO_5020255683" description="Outer membrane protein beta-barrel domain-containing protein" evidence="2">
    <location>
        <begin position="23"/>
        <end position="186"/>
    </location>
</feature>
<feature type="signal peptide" evidence="2">
    <location>
        <begin position="1"/>
        <end position="22"/>
    </location>
</feature>
<name>A0A4S3KT26_9GAMM</name>
<feature type="domain" description="Outer membrane protein beta-barrel" evidence="3">
    <location>
        <begin position="13"/>
        <end position="186"/>
    </location>
</feature>
<comment type="caution">
    <text evidence="4">The sequence shown here is derived from an EMBL/GenBank/DDBJ whole genome shotgun (WGS) entry which is preliminary data.</text>
</comment>
<evidence type="ECO:0000313" key="4">
    <source>
        <dbReference type="EMBL" id="THD11374.1"/>
    </source>
</evidence>
<dbReference type="AlphaFoldDB" id="A0A4S3KT26"/>
<sequence length="186" mass="19571">MKNRTLTIVAAGLLALAGTASAQTPQTSFQGWYNGAKTGYSQTSGDAVNSTGSWTLGYELGYNWQSQGGFVFGLDGYYDYNAATDHDVSGTTGRLSIGSQAYGMDTKYGWASGPVLYYAKVGYGGLSGMGDASGSGSGFHGGLGIEYKFTPKWSVTGEWLYEAGNTGPANASLTNNNFTVGMNYYF</sequence>
<dbReference type="InterPro" id="IPR027385">
    <property type="entry name" value="Beta-barrel_OMP"/>
</dbReference>
<reference evidence="4 5" key="1">
    <citation type="submission" date="2017-02" db="EMBL/GenBank/DDBJ databases">
        <title>Whole genome sequencing of Metallibacterium scheffleri DSM 24874 (T).</title>
        <authorList>
            <person name="Kumar S."/>
            <person name="Patil P."/>
            <person name="Patil P.B."/>
        </authorList>
    </citation>
    <scope>NUCLEOTIDE SEQUENCE [LARGE SCALE GENOMIC DNA]</scope>
    <source>
        <strain evidence="4 5">DSM 24874</strain>
    </source>
</reference>
<protein>
    <recommendedName>
        <fullName evidence="3">Outer membrane protein beta-barrel domain-containing protein</fullName>
    </recommendedName>
</protein>
<proteinExistence type="predicted"/>
<gene>
    <name evidence="4" type="ORF">B1806_04460</name>
</gene>
<accession>A0A4S3KT26</accession>
<evidence type="ECO:0000259" key="3">
    <source>
        <dbReference type="Pfam" id="PF13505"/>
    </source>
</evidence>
<evidence type="ECO:0000256" key="2">
    <source>
        <dbReference type="SAM" id="SignalP"/>
    </source>
</evidence>
<dbReference type="RefSeq" id="WP_081130318.1">
    <property type="nucleotide sequence ID" value="NZ_LDOS01000005.1"/>
</dbReference>
<dbReference type="Pfam" id="PF13505">
    <property type="entry name" value="OMP_b-brl"/>
    <property type="match status" value="1"/>
</dbReference>